<comment type="subunit">
    <text evidence="9">Homodimer.</text>
</comment>
<name>A0A7J8JJF8_ROUAE</name>
<dbReference type="SUPFAM" id="SSF51445">
    <property type="entry name" value="(Trans)glycosidases"/>
    <property type="match status" value="1"/>
</dbReference>
<dbReference type="GO" id="GO:0016139">
    <property type="term" value="P:glycoside catabolic process"/>
    <property type="evidence" value="ECO:0007669"/>
    <property type="project" value="TreeGrafter"/>
</dbReference>
<keyword evidence="3 9" id="KW-0326">Glycosidase</keyword>
<evidence type="ECO:0000256" key="9">
    <source>
        <dbReference type="RuleBase" id="RU361168"/>
    </source>
</evidence>
<evidence type="ECO:0000256" key="10">
    <source>
        <dbReference type="SAM" id="SignalP"/>
    </source>
</evidence>
<keyword evidence="2 9" id="KW-0378">Hydrolase</keyword>
<comment type="catalytic activity">
    <reaction evidence="4">
        <text>a neolactoside IV(3)-alpha-GalNAc,IV(2)-alpha-Fuc-nLc4Cer(d18:0) + H2O = a neolactoside IV(2)-alpha-Fuc-nLc4Cer(d18:0) + N-acetyl-alpha-D-galactosamine</text>
        <dbReference type="Rhea" id="RHEA:49304"/>
        <dbReference type="ChEBI" id="CHEBI:15377"/>
        <dbReference type="ChEBI" id="CHEBI:40356"/>
        <dbReference type="ChEBI" id="CHEBI:91118"/>
        <dbReference type="ChEBI" id="CHEBI:91119"/>
    </reaction>
    <physiologicalReaction direction="left-to-right" evidence="4">
        <dbReference type="Rhea" id="RHEA:49305"/>
    </physiologicalReaction>
</comment>
<dbReference type="PRINTS" id="PR00740">
    <property type="entry name" value="GLHYDRLASE27"/>
</dbReference>
<dbReference type="AlphaFoldDB" id="A0A7J8JJF8"/>
<sequence>MLWKTVLLLALVGQVRVLENGLLRTPPMGWLAWERFRCNVNCDEDPKNCISERLFMEMADRLAQDGWRDLGYIYLNIDDCWIGGRDENGHLVPDAKRFPNGIAFLADYLNFTGSGLHEAQNVYTGDVISGLRTETNFTVVINPSGVVMWYLYPVRNLGSPQQ</sequence>
<comment type="similarity">
    <text evidence="1 9">Belongs to the glycosyl hydrolase 27 family.</text>
</comment>
<dbReference type="InterPro" id="IPR013785">
    <property type="entry name" value="Aldolase_TIM"/>
</dbReference>
<evidence type="ECO:0000256" key="1">
    <source>
        <dbReference type="ARBA" id="ARBA00009743"/>
    </source>
</evidence>
<comment type="catalytic activity">
    <reaction evidence="6">
        <text>a neolactoside IV(3)-alpha-GalNAc,IV(2)-alpha-Fuc-nLc4Cer(d18:1(4E)) + H2O = a neolactoside IV(2)-alpha-Fuc-nLc4Cer(d18:1(4E)) + N-acetyl-alpha-D-galactosamine</text>
        <dbReference type="Rhea" id="RHEA:48212"/>
        <dbReference type="ChEBI" id="CHEBI:15377"/>
        <dbReference type="ChEBI" id="CHEBI:28471"/>
        <dbReference type="ChEBI" id="CHEBI:28691"/>
        <dbReference type="ChEBI" id="CHEBI:40356"/>
    </reaction>
    <physiologicalReaction direction="left-to-right" evidence="6">
        <dbReference type="Rhea" id="RHEA:48213"/>
    </physiologicalReaction>
</comment>
<dbReference type="EC" id="3.2.1.-" evidence="9"/>
<evidence type="ECO:0000256" key="6">
    <source>
        <dbReference type="ARBA" id="ARBA00036913"/>
    </source>
</evidence>
<evidence type="ECO:0000313" key="11">
    <source>
        <dbReference type="EMBL" id="KAF6496600.1"/>
    </source>
</evidence>
<evidence type="ECO:0000256" key="3">
    <source>
        <dbReference type="ARBA" id="ARBA00023295"/>
    </source>
</evidence>
<evidence type="ECO:0000256" key="5">
    <source>
        <dbReference type="ARBA" id="ARBA00036875"/>
    </source>
</evidence>
<organism evidence="11 12">
    <name type="scientific">Rousettus aegyptiacus</name>
    <name type="common">Egyptian fruit bat</name>
    <name type="synonym">Pteropus aegyptiacus</name>
    <dbReference type="NCBI Taxonomy" id="9407"/>
    <lineage>
        <taxon>Eukaryota</taxon>
        <taxon>Metazoa</taxon>
        <taxon>Chordata</taxon>
        <taxon>Craniata</taxon>
        <taxon>Vertebrata</taxon>
        <taxon>Euteleostomi</taxon>
        <taxon>Mammalia</taxon>
        <taxon>Eutheria</taxon>
        <taxon>Laurasiatheria</taxon>
        <taxon>Chiroptera</taxon>
        <taxon>Yinpterochiroptera</taxon>
        <taxon>Pteropodoidea</taxon>
        <taxon>Pteropodidae</taxon>
        <taxon>Rousettinae</taxon>
        <taxon>Rousettus</taxon>
    </lineage>
</organism>
<keyword evidence="9" id="KW-1015">Disulfide bond</keyword>
<evidence type="ECO:0000256" key="7">
    <source>
        <dbReference type="ARBA" id="ARBA00037431"/>
    </source>
</evidence>
<comment type="catalytic activity">
    <reaction evidence="5">
        <text>Cleavage of non-reducing alpha-(1-&gt;3)-N-acetylgalactosamine residues from human blood group A and AB mucin glycoproteins, Forssman hapten and blood group A lacto series glycolipids.</text>
        <dbReference type="EC" id="3.2.1.49"/>
    </reaction>
</comment>
<evidence type="ECO:0000313" key="12">
    <source>
        <dbReference type="Proteomes" id="UP000593571"/>
    </source>
</evidence>
<evidence type="ECO:0000256" key="8">
    <source>
        <dbReference type="ARBA" id="ARBA00048850"/>
    </source>
</evidence>
<dbReference type="EMBL" id="JACASE010000002">
    <property type="protein sequence ID" value="KAF6496600.1"/>
    <property type="molecule type" value="Genomic_DNA"/>
</dbReference>
<comment type="function">
    <text evidence="7">Removes terminal alpha-N-acetylgalactosamine residues from glycolipids and glycopeptides. Required for the breakdown of glycolipids.</text>
</comment>
<keyword evidence="12" id="KW-1185">Reference proteome</keyword>
<dbReference type="GO" id="GO:0004557">
    <property type="term" value="F:alpha-galactosidase activity"/>
    <property type="evidence" value="ECO:0007669"/>
    <property type="project" value="TreeGrafter"/>
</dbReference>
<dbReference type="Gene3D" id="3.20.20.70">
    <property type="entry name" value="Aldolase class I"/>
    <property type="match status" value="1"/>
</dbReference>
<proteinExistence type="inferred from homology"/>
<dbReference type="Pfam" id="PF16499">
    <property type="entry name" value="Melibiase_2"/>
    <property type="match status" value="1"/>
</dbReference>
<dbReference type="PANTHER" id="PTHR11452:SF25">
    <property type="entry name" value="ALPHA-N-ACETYLGALACTOSAMINIDASE"/>
    <property type="match status" value="1"/>
</dbReference>
<dbReference type="GO" id="GO:0008456">
    <property type="term" value="F:alpha-N-acetylgalactosaminidase activity"/>
    <property type="evidence" value="ECO:0007669"/>
    <property type="project" value="UniProtKB-EC"/>
</dbReference>
<feature type="signal peptide" evidence="10">
    <location>
        <begin position="1"/>
        <end position="17"/>
    </location>
</feature>
<dbReference type="GO" id="GO:0005737">
    <property type="term" value="C:cytoplasm"/>
    <property type="evidence" value="ECO:0007669"/>
    <property type="project" value="TreeGrafter"/>
</dbReference>
<dbReference type="InterPro" id="IPR017853">
    <property type="entry name" value="GH"/>
</dbReference>
<dbReference type="SUPFAM" id="SSF51011">
    <property type="entry name" value="Glycosyl hydrolase domain"/>
    <property type="match status" value="1"/>
</dbReference>
<feature type="chain" id="PRO_5029800527" description="Alpha-galactosidase" evidence="10">
    <location>
        <begin position="18"/>
        <end position="162"/>
    </location>
</feature>
<protein>
    <recommendedName>
        <fullName evidence="9">Alpha-galactosidase</fullName>
        <ecNumber evidence="9">3.2.1.-</ecNumber>
    </recommendedName>
</protein>
<comment type="caution">
    <text evidence="11">The sequence shown here is derived from an EMBL/GenBank/DDBJ whole genome shotgun (WGS) entry which is preliminary data.</text>
</comment>
<evidence type="ECO:0000256" key="2">
    <source>
        <dbReference type="ARBA" id="ARBA00022801"/>
    </source>
</evidence>
<comment type="catalytic activity">
    <reaction evidence="8">
        <text>a globoside IV3GalNAc-Gb4Cer + H2O = N-acetyl-alpha-D-galactosamine + a globoside Gb4Cer</text>
        <dbReference type="Rhea" id="RHEA:48412"/>
        <dbReference type="ChEBI" id="CHEBI:15377"/>
        <dbReference type="ChEBI" id="CHEBI:40356"/>
        <dbReference type="ChEBI" id="CHEBI:88167"/>
        <dbReference type="ChEBI" id="CHEBI:90400"/>
    </reaction>
    <physiologicalReaction direction="left-to-right" evidence="8">
        <dbReference type="Rhea" id="RHEA:48413"/>
    </physiologicalReaction>
</comment>
<evidence type="ECO:0000256" key="4">
    <source>
        <dbReference type="ARBA" id="ARBA00036776"/>
    </source>
</evidence>
<dbReference type="InterPro" id="IPR002241">
    <property type="entry name" value="Glyco_hydro_27"/>
</dbReference>
<dbReference type="PANTHER" id="PTHR11452">
    <property type="entry name" value="ALPHA-GALACTOSIDASE/ALPHA-N-ACETYLGALACTOSAMINIDASE"/>
    <property type="match status" value="1"/>
</dbReference>
<dbReference type="PROSITE" id="PS00512">
    <property type="entry name" value="ALPHA_GALACTOSIDASE"/>
    <property type="match status" value="1"/>
</dbReference>
<accession>A0A7J8JJF8</accession>
<dbReference type="Proteomes" id="UP000593571">
    <property type="component" value="Unassembled WGS sequence"/>
</dbReference>
<gene>
    <name evidence="11" type="ORF">HJG63_013884</name>
</gene>
<keyword evidence="10" id="KW-0732">Signal</keyword>
<reference evidence="11 12" key="1">
    <citation type="journal article" date="2020" name="Nature">
        <title>Six reference-quality genomes reveal evolution of bat adaptations.</title>
        <authorList>
            <person name="Jebb D."/>
            <person name="Huang Z."/>
            <person name="Pippel M."/>
            <person name="Hughes G.M."/>
            <person name="Lavrichenko K."/>
            <person name="Devanna P."/>
            <person name="Winkler S."/>
            <person name="Jermiin L.S."/>
            <person name="Skirmuntt E.C."/>
            <person name="Katzourakis A."/>
            <person name="Burkitt-Gray L."/>
            <person name="Ray D.A."/>
            <person name="Sullivan K.A.M."/>
            <person name="Roscito J.G."/>
            <person name="Kirilenko B.M."/>
            <person name="Davalos L.M."/>
            <person name="Corthals A.P."/>
            <person name="Power M.L."/>
            <person name="Jones G."/>
            <person name="Ransome R.D."/>
            <person name="Dechmann D.K.N."/>
            <person name="Locatelli A.G."/>
            <person name="Puechmaille S.J."/>
            <person name="Fedrigo O."/>
            <person name="Jarvis E.D."/>
            <person name="Hiller M."/>
            <person name="Vernes S.C."/>
            <person name="Myers E.W."/>
            <person name="Teeling E.C."/>
        </authorList>
    </citation>
    <scope>NUCLEOTIDE SEQUENCE [LARGE SCALE GENOMIC DNA]</scope>
    <source>
        <strain evidence="11">MRouAeg1</strain>
        <tissue evidence="11">Muscle</tissue>
    </source>
</reference>
<dbReference type="GO" id="GO:0009311">
    <property type="term" value="P:oligosaccharide metabolic process"/>
    <property type="evidence" value="ECO:0007669"/>
    <property type="project" value="TreeGrafter"/>
</dbReference>
<dbReference type="InterPro" id="IPR000111">
    <property type="entry name" value="Glyco_hydro_27/36_CS"/>
</dbReference>